<gene>
    <name evidence="1" type="ORF">EVAR_7988_1</name>
</gene>
<proteinExistence type="predicted"/>
<comment type="caution">
    <text evidence="1">The sequence shown here is derived from an EMBL/GenBank/DDBJ whole genome shotgun (WGS) entry which is preliminary data.</text>
</comment>
<organism evidence="1 2">
    <name type="scientific">Eumeta variegata</name>
    <name type="common">Bagworm moth</name>
    <name type="synonym">Eumeta japonica</name>
    <dbReference type="NCBI Taxonomy" id="151549"/>
    <lineage>
        <taxon>Eukaryota</taxon>
        <taxon>Metazoa</taxon>
        <taxon>Ecdysozoa</taxon>
        <taxon>Arthropoda</taxon>
        <taxon>Hexapoda</taxon>
        <taxon>Insecta</taxon>
        <taxon>Pterygota</taxon>
        <taxon>Neoptera</taxon>
        <taxon>Endopterygota</taxon>
        <taxon>Lepidoptera</taxon>
        <taxon>Glossata</taxon>
        <taxon>Ditrysia</taxon>
        <taxon>Tineoidea</taxon>
        <taxon>Psychidae</taxon>
        <taxon>Oiketicinae</taxon>
        <taxon>Eumeta</taxon>
    </lineage>
</organism>
<sequence>MIIRPTHPVVDDPPFLNFGIRYLEPRTSRQYVADFWEGLARICDEEPSGPPEFSLNERRQLRKLLLHDCIFANHVVAQSLQNRPAVLSAARGGPDVFGQRPRPPATAPLFTSLPTVRPELCIARCIVSSISIIYHYREAGRATVARDPCQMKIRCDGRDEMLCAPAPSRN</sequence>
<dbReference type="AlphaFoldDB" id="A0A4C1THT4"/>
<evidence type="ECO:0000313" key="1">
    <source>
        <dbReference type="EMBL" id="GBP13756.1"/>
    </source>
</evidence>
<name>A0A4C1THT4_EUMVA</name>
<dbReference type="EMBL" id="BGZK01000059">
    <property type="protein sequence ID" value="GBP13756.1"/>
    <property type="molecule type" value="Genomic_DNA"/>
</dbReference>
<accession>A0A4C1THT4</accession>
<dbReference type="Proteomes" id="UP000299102">
    <property type="component" value="Unassembled WGS sequence"/>
</dbReference>
<keyword evidence="2" id="KW-1185">Reference proteome</keyword>
<reference evidence="1 2" key="1">
    <citation type="journal article" date="2019" name="Commun. Biol.">
        <title>The bagworm genome reveals a unique fibroin gene that provides high tensile strength.</title>
        <authorList>
            <person name="Kono N."/>
            <person name="Nakamura H."/>
            <person name="Ohtoshi R."/>
            <person name="Tomita M."/>
            <person name="Numata K."/>
            <person name="Arakawa K."/>
        </authorList>
    </citation>
    <scope>NUCLEOTIDE SEQUENCE [LARGE SCALE GENOMIC DNA]</scope>
</reference>
<evidence type="ECO:0000313" key="2">
    <source>
        <dbReference type="Proteomes" id="UP000299102"/>
    </source>
</evidence>
<protein>
    <submittedName>
        <fullName evidence="1">Uncharacterized protein</fullName>
    </submittedName>
</protein>